<organism evidence="6">
    <name type="scientific">Rodentolepis nana</name>
    <name type="common">Dwarf tapeworm</name>
    <name type="synonym">Hymenolepis nana</name>
    <dbReference type="NCBI Taxonomy" id="102285"/>
    <lineage>
        <taxon>Eukaryota</taxon>
        <taxon>Metazoa</taxon>
        <taxon>Spiralia</taxon>
        <taxon>Lophotrochozoa</taxon>
        <taxon>Platyhelminthes</taxon>
        <taxon>Cestoda</taxon>
        <taxon>Eucestoda</taxon>
        <taxon>Cyclophyllidea</taxon>
        <taxon>Hymenolepididae</taxon>
        <taxon>Rodentolepis</taxon>
    </lineage>
</organism>
<name>A0A0R3TYS1_RODNA</name>
<dbReference type="GO" id="GO:0005544">
    <property type="term" value="F:calcium-dependent phospholipid binding"/>
    <property type="evidence" value="ECO:0007669"/>
    <property type="project" value="TreeGrafter"/>
</dbReference>
<dbReference type="GO" id="GO:0006906">
    <property type="term" value="P:vesicle fusion"/>
    <property type="evidence" value="ECO:0007669"/>
    <property type="project" value="TreeGrafter"/>
</dbReference>
<dbReference type="PROSITE" id="PS50004">
    <property type="entry name" value="C2"/>
    <property type="match status" value="2"/>
</dbReference>
<dbReference type="SMART" id="SM00239">
    <property type="entry name" value="C2"/>
    <property type="match status" value="2"/>
</dbReference>
<dbReference type="AlphaFoldDB" id="A0A0R3TYS1"/>
<dbReference type="InterPro" id="IPR035892">
    <property type="entry name" value="C2_domain_sf"/>
</dbReference>
<keyword evidence="5" id="KW-1185">Reference proteome</keyword>
<dbReference type="OrthoDB" id="67700at2759"/>
<accession>A0A0R3TYS1</accession>
<keyword evidence="2" id="KW-0812">Transmembrane</keyword>
<evidence type="ECO:0000313" key="5">
    <source>
        <dbReference type="Proteomes" id="UP000278807"/>
    </source>
</evidence>
<protein>
    <submittedName>
        <fullName evidence="6">Synaptotagmin-1</fullName>
    </submittedName>
</protein>
<feature type="domain" description="C2" evidence="3">
    <location>
        <begin position="104"/>
        <end position="227"/>
    </location>
</feature>
<keyword evidence="1" id="KW-0677">Repeat</keyword>
<dbReference type="GO" id="GO:0005509">
    <property type="term" value="F:calcium ion binding"/>
    <property type="evidence" value="ECO:0007669"/>
    <property type="project" value="TreeGrafter"/>
</dbReference>
<evidence type="ECO:0000256" key="1">
    <source>
        <dbReference type="ARBA" id="ARBA00022737"/>
    </source>
</evidence>
<gene>
    <name evidence="4" type="ORF">HNAJ_LOCUS12994</name>
</gene>
<proteinExistence type="predicted"/>
<dbReference type="PANTHER" id="PTHR10024">
    <property type="entry name" value="SYNAPTOTAGMIN"/>
    <property type="match status" value="1"/>
</dbReference>
<dbReference type="GO" id="GO:0001786">
    <property type="term" value="F:phosphatidylserine binding"/>
    <property type="evidence" value="ECO:0007669"/>
    <property type="project" value="TreeGrafter"/>
</dbReference>
<keyword evidence="2" id="KW-0472">Membrane</keyword>
<evidence type="ECO:0000256" key="2">
    <source>
        <dbReference type="SAM" id="Phobius"/>
    </source>
</evidence>
<dbReference type="GO" id="GO:0030276">
    <property type="term" value="F:clathrin binding"/>
    <property type="evidence" value="ECO:0007669"/>
    <property type="project" value="TreeGrafter"/>
</dbReference>
<evidence type="ECO:0000313" key="4">
    <source>
        <dbReference type="EMBL" id="VDO14644.1"/>
    </source>
</evidence>
<dbReference type="GO" id="GO:0000149">
    <property type="term" value="F:SNARE binding"/>
    <property type="evidence" value="ECO:0007669"/>
    <property type="project" value="TreeGrafter"/>
</dbReference>
<dbReference type="GO" id="GO:0070382">
    <property type="term" value="C:exocytic vesicle"/>
    <property type="evidence" value="ECO:0007669"/>
    <property type="project" value="TreeGrafter"/>
</dbReference>
<reference evidence="4 5" key="2">
    <citation type="submission" date="2018-11" db="EMBL/GenBank/DDBJ databases">
        <authorList>
            <consortium name="Pathogen Informatics"/>
        </authorList>
    </citation>
    <scope>NUCLEOTIDE SEQUENCE [LARGE SCALE GENOMIC DNA]</scope>
</reference>
<keyword evidence="2" id="KW-1133">Transmembrane helix</keyword>
<dbReference type="GO" id="GO:0048791">
    <property type="term" value="P:calcium ion-regulated exocytosis of neurotransmitter"/>
    <property type="evidence" value="ECO:0007669"/>
    <property type="project" value="TreeGrafter"/>
</dbReference>
<dbReference type="SUPFAM" id="SSF49562">
    <property type="entry name" value="C2 domain (Calcium/lipid-binding domain, CaLB)"/>
    <property type="match status" value="2"/>
</dbReference>
<dbReference type="EMBL" id="UZAE01014857">
    <property type="protein sequence ID" value="VDO14644.1"/>
    <property type="molecule type" value="Genomic_DNA"/>
</dbReference>
<dbReference type="PRINTS" id="PR00399">
    <property type="entry name" value="SYNAPTOTAGMN"/>
</dbReference>
<feature type="transmembrane region" description="Helical" evidence="2">
    <location>
        <begin position="6"/>
        <end position="29"/>
    </location>
</feature>
<dbReference type="GO" id="GO:0005886">
    <property type="term" value="C:plasma membrane"/>
    <property type="evidence" value="ECO:0007669"/>
    <property type="project" value="TreeGrafter"/>
</dbReference>
<dbReference type="Gene3D" id="2.60.40.150">
    <property type="entry name" value="C2 domain"/>
    <property type="match status" value="2"/>
</dbReference>
<sequence length="379" mass="42844">MDNPGAIVGLIIGFTFVVLAVVTTTYVVVRRRRRLADRMWGSSGEDINRTLNFGKRQLLDEPHSFSSCYNSESPNNNFRHLPSPNKSVDRVEFVSQTPNHAIKGLGKLQFSVTYDSALEELRVSILRCVNLPNLDPTLNTMDSYVKLELLPEKRHRVKTRVVRGSSNPFFGEAFTMSKVPLSLLKTGSLHFKILTFDRHSRDSIIGEVVCPLSDLDLNLSKEVTTTREILKRKFSASDKNRGLLLISLCYLPAASRLTAVVLKAEGLPTVDLAESPGNPYVKLYFLENNRRIAKKKTHVKKRTSNPVFNEAFALDIPPNAKLEDIKLDFRVVNWERDSPSKVIGHVILGYSGNDRARQHWKTAIENPRKQVAEWHNLLA</sequence>
<evidence type="ECO:0000313" key="6">
    <source>
        <dbReference type="WBParaSite" id="HNAJ_0001302001-mRNA-1"/>
    </source>
</evidence>
<dbReference type="InterPro" id="IPR001565">
    <property type="entry name" value="Synaptotagmin"/>
</dbReference>
<dbReference type="WBParaSite" id="HNAJ_0001302001-mRNA-1">
    <property type="protein sequence ID" value="HNAJ_0001302001-mRNA-1"/>
    <property type="gene ID" value="HNAJ_0001302001"/>
</dbReference>
<dbReference type="GO" id="GO:0030424">
    <property type="term" value="C:axon"/>
    <property type="evidence" value="ECO:0007669"/>
    <property type="project" value="TreeGrafter"/>
</dbReference>
<evidence type="ECO:0000259" key="3">
    <source>
        <dbReference type="PROSITE" id="PS50004"/>
    </source>
</evidence>
<dbReference type="GO" id="GO:0098793">
    <property type="term" value="C:presynapse"/>
    <property type="evidence" value="ECO:0007669"/>
    <property type="project" value="GOC"/>
</dbReference>
<dbReference type="InterPro" id="IPR000008">
    <property type="entry name" value="C2_dom"/>
</dbReference>
<dbReference type="PANTHER" id="PTHR10024:SF369">
    <property type="entry name" value="FI18813P1"/>
    <property type="match status" value="1"/>
</dbReference>
<feature type="domain" description="C2" evidence="3">
    <location>
        <begin position="240"/>
        <end position="375"/>
    </location>
</feature>
<dbReference type="Pfam" id="PF00168">
    <property type="entry name" value="C2"/>
    <property type="match status" value="2"/>
</dbReference>
<dbReference type="STRING" id="102285.A0A0R3TYS1"/>
<dbReference type="Proteomes" id="UP000278807">
    <property type="component" value="Unassembled WGS sequence"/>
</dbReference>
<reference evidence="6" key="1">
    <citation type="submission" date="2017-02" db="UniProtKB">
        <authorList>
            <consortium name="WormBaseParasite"/>
        </authorList>
    </citation>
    <scope>IDENTIFICATION</scope>
</reference>